<feature type="binding site" evidence="9">
    <location>
        <position position="54"/>
    </location>
    <ligand>
        <name>Fe cation</name>
        <dbReference type="ChEBI" id="CHEBI:24875"/>
        <note>catalytic</note>
    </ligand>
</feature>
<evidence type="ECO:0000256" key="1">
    <source>
        <dbReference type="ARBA" id="ARBA00001954"/>
    </source>
</evidence>
<dbReference type="SUPFAM" id="SSF51182">
    <property type="entry name" value="RmlC-like cupins"/>
    <property type="match status" value="1"/>
</dbReference>
<dbReference type="InterPro" id="IPR014710">
    <property type="entry name" value="RmlC-like_jellyroll"/>
</dbReference>
<keyword evidence="4 9" id="KW-0662">Pyridine nucleotide biosynthesis</keyword>
<feature type="binding site" evidence="9">
    <location>
        <position position="121"/>
    </location>
    <ligand>
        <name>a divalent metal cation</name>
        <dbReference type="ChEBI" id="CHEBI:60240"/>
    </ligand>
</feature>
<dbReference type="GO" id="GO:0043420">
    <property type="term" value="P:anthranilate metabolic process"/>
    <property type="evidence" value="ECO:0007669"/>
    <property type="project" value="UniProtKB-UniRule"/>
</dbReference>
<comment type="cofactor">
    <cofactor evidence="1 9">
        <name>Fe(2+)</name>
        <dbReference type="ChEBI" id="CHEBI:29033"/>
    </cofactor>
</comment>
<dbReference type="EMBL" id="GL996527">
    <property type="protein sequence ID" value="EGV62364.1"/>
    <property type="molecule type" value="Genomic_DNA"/>
</dbReference>
<evidence type="ECO:0000256" key="7">
    <source>
        <dbReference type="ARBA" id="ARBA00023002"/>
    </source>
</evidence>
<dbReference type="OrthoDB" id="204928at2759"/>
<feature type="binding site" evidence="9">
    <location>
        <position position="158"/>
    </location>
    <ligand>
        <name>a divalent metal cation</name>
        <dbReference type="ChEBI" id="CHEBI:60240"/>
    </ligand>
</feature>
<evidence type="ECO:0000256" key="8">
    <source>
        <dbReference type="ARBA" id="ARBA00023004"/>
    </source>
</evidence>
<dbReference type="CDD" id="cd06123">
    <property type="entry name" value="cupin_HAO"/>
    <property type="match status" value="1"/>
</dbReference>
<dbReference type="AlphaFoldDB" id="G3B8C6"/>
<dbReference type="PANTHER" id="PTHR15497:SF1">
    <property type="entry name" value="3-HYDROXYANTHRANILATE 3,4-DIOXYGENASE"/>
    <property type="match status" value="1"/>
</dbReference>
<dbReference type="GO" id="GO:0019805">
    <property type="term" value="P:quinolinate biosynthetic process"/>
    <property type="evidence" value="ECO:0007669"/>
    <property type="project" value="UniProtKB-UniRule"/>
</dbReference>
<comment type="subcellular location">
    <subcellularLocation>
        <location evidence="9">Cytoplasm</location>
    </subcellularLocation>
</comment>
<comment type="catalytic activity">
    <reaction evidence="9">
        <text>3-hydroxyanthranilate + O2 = (2Z,4Z)-2-amino-3-carboxymuconate 6-semialdehyde</text>
        <dbReference type="Rhea" id="RHEA:17953"/>
        <dbReference type="ChEBI" id="CHEBI:15379"/>
        <dbReference type="ChEBI" id="CHEBI:36559"/>
        <dbReference type="ChEBI" id="CHEBI:77612"/>
        <dbReference type="EC" id="1.13.11.6"/>
    </reaction>
</comment>
<evidence type="ECO:0000256" key="6">
    <source>
        <dbReference type="ARBA" id="ARBA00022964"/>
    </source>
</evidence>
<dbReference type="KEGG" id="cten:18246023"/>
<evidence type="ECO:0000256" key="3">
    <source>
        <dbReference type="ARBA" id="ARBA00022490"/>
    </source>
</evidence>
<feature type="binding site" evidence="9">
    <location>
        <position position="124"/>
    </location>
    <ligand>
        <name>a divalent metal cation</name>
        <dbReference type="ChEBI" id="CHEBI:60240"/>
    </ligand>
</feature>
<evidence type="ECO:0000313" key="10">
    <source>
        <dbReference type="EMBL" id="EGV62364.1"/>
    </source>
</evidence>
<comment type="similarity">
    <text evidence="9">Belongs to the 3-HAO family.</text>
</comment>
<dbReference type="RefSeq" id="XP_006688534.1">
    <property type="nucleotide sequence ID" value="XM_006688471.1"/>
</dbReference>
<proteinExistence type="inferred from homology"/>
<dbReference type="GO" id="GO:0005737">
    <property type="term" value="C:cytoplasm"/>
    <property type="evidence" value="ECO:0007669"/>
    <property type="project" value="UniProtKB-SubCell"/>
</dbReference>
<dbReference type="Proteomes" id="UP000000707">
    <property type="component" value="Unassembled WGS sequence"/>
</dbReference>
<dbReference type="STRING" id="590646.G3B8C6"/>
<dbReference type="InterPro" id="IPR011051">
    <property type="entry name" value="RmlC_Cupin_sf"/>
</dbReference>
<dbReference type="UniPathway" id="UPA00253">
    <property type="reaction ID" value="UER00330"/>
</dbReference>
<feature type="binding site" evidence="9">
    <location>
        <position position="92"/>
    </location>
    <ligand>
        <name>Fe cation</name>
        <dbReference type="ChEBI" id="CHEBI:24875"/>
        <note>catalytic</note>
    </ligand>
</feature>
<evidence type="ECO:0000256" key="2">
    <source>
        <dbReference type="ARBA" id="ARBA00002752"/>
    </source>
</evidence>
<gene>
    <name evidence="9" type="primary">BNA1</name>
    <name evidence="10" type="ORF">CANTEDRAFT_108379</name>
</gene>
<evidence type="ECO:0000256" key="4">
    <source>
        <dbReference type="ARBA" id="ARBA00022642"/>
    </source>
</evidence>
<dbReference type="HAMAP" id="MF_00825">
    <property type="entry name" value="3_HAO"/>
    <property type="match status" value="1"/>
</dbReference>
<feature type="binding site" evidence="9">
    <location>
        <position position="44"/>
    </location>
    <ligand>
        <name>O2</name>
        <dbReference type="ChEBI" id="CHEBI:15379"/>
    </ligand>
</feature>
<dbReference type="GO" id="GO:0000334">
    <property type="term" value="F:3-hydroxyanthranilate 3,4-dioxygenase activity"/>
    <property type="evidence" value="ECO:0007669"/>
    <property type="project" value="UniProtKB-UniRule"/>
</dbReference>
<dbReference type="NCBIfam" id="TIGR03037">
    <property type="entry name" value="anthran_nbaC"/>
    <property type="match status" value="1"/>
</dbReference>
<dbReference type="PANTHER" id="PTHR15497">
    <property type="entry name" value="3-HYDROXYANTHRANILATE 3,4-DIOXYGENASE"/>
    <property type="match status" value="1"/>
</dbReference>
<protein>
    <recommendedName>
        <fullName evidence="9">3-hydroxyanthranilate 3,4-dioxygenase</fullName>
        <ecNumber evidence="9">1.13.11.6</ecNumber>
    </recommendedName>
    <alternativeName>
        <fullName evidence="9">3-hydroxyanthranilate oxygenase</fullName>
        <shortName evidence="9">3-HAO</shortName>
    </alternativeName>
    <alternativeName>
        <fullName evidence="9">3-hydroxyanthranilic acid dioxygenase</fullName>
        <shortName evidence="9">HAD</shortName>
    </alternativeName>
    <alternativeName>
        <fullName evidence="9">Biosynthesis of nicotinic acid protein 1</fullName>
    </alternativeName>
</protein>
<dbReference type="eggNOG" id="KOG3995">
    <property type="taxonomic scope" value="Eukaryota"/>
</dbReference>
<name>G3B8C6_CANTC</name>
<evidence type="ECO:0000256" key="9">
    <source>
        <dbReference type="HAMAP-Rule" id="MF_03019"/>
    </source>
</evidence>
<feature type="binding site" evidence="9">
    <location>
        <position position="48"/>
    </location>
    <ligand>
        <name>Fe cation</name>
        <dbReference type="ChEBI" id="CHEBI:24875"/>
        <note>catalytic</note>
    </ligand>
</feature>
<dbReference type="FunFam" id="2.60.120.10:FF:000093">
    <property type="entry name" value="3-hydroxyanthranilate 3,4-dioxygenase"/>
    <property type="match status" value="1"/>
</dbReference>
<dbReference type="EC" id="1.13.11.6" evidence="9"/>
<keyword evidence="5 9" id="KW-0479">Metal-binding</keyword>
<dbReference type="Pfam" id="PF06052">
    <property type="entry name" value="3-HAO"/>
    <property type="match status" value="1"/>
</dbReference>
<evidence type="ECO:0000256" key="5">
    <source>
        <dbReference type="ARBA" id="ARBA00022723"/>
    </source>
</evidence>
<feature type="binding site" evidence="9">
    <location>
        <position position="106"/>
    </location>
    <ligand>
        <name>substrate</name>
    </ligand>
</feature>
<keyword evidence="3 9" id="KW-0963">Cytoplasm</keyword>
<organism evidence="11">
    <name type="scientific">Candida tenuis (strain ATCC 10573 / BCRC 21748 / CBS 615 / JCM 9827 / NBRC 10315 / NRRL Y-1498 / VKM Y-70)</name>
    <name type="common">Yeast</name>
    <name type="synonym">Yamadazyma tenuis</name>
    <dbReference type="NCBI Taxonomy" id="590646"/>
    <lineage>
        <taxon>Eukaryota</taxon>
        <taxon>Fungi</taxon>
        <taxon>Dikarya</taxon>
        <taxon>Ascomycota</taxon>
        <taxon>Saccharomycotina</taxon>
        <taxon>Pichiomycetes</taxon>
        <taxon>Debaryomycetaceae</taxon>
        <taxon>Yamadazyma</taxon>
    </lineage>
</organism>
<evidence type="ECO:0000313" key="11">
    <source>
        <dbReference type="Proteomes" id="UP000000707"/>
    </source>
</evidence>
<comment type="function">
    <text evidence="2 9">Catalyzes the oxidative ring opening of 3-hydroxyanthranilate to 2-amino-3-carboxymuconate semialdehyde, which spontaneously cyclizes to quinolinate.</text>
</comment>
<dbReference type="GO" id="GO:0006569">
    <property type="term" value="P:L-tryptophan catabolic process"/>
    <property type="evidence" value="ECO:0007669"/>
    <property type="project" value="UniProtKB-UniRule"/>
</dbReference>
<accession>G3B8C6</accession>
<sequence>MLPQPLDLQKWIRENEDLLQPPVNNFLVHRGGFSIMIVGGPNARTDYHINQTPEYFYMFKGTMILKVVDDGEFKDIYIKEGESFLLPPNVPHNPTRFANTIGLVVEQDRPKDLLDKVRWYCRNCKEPIHELEFYCYDLGTQIKEAIINFDKDIDARTCEKCGTLNYSRPQE</sequence>
<dbReference type="GO" id="GO:0034354">
    <property type="term" value="P:'de novo' NAD+ biosynthetic process from L-tryptophan"/>
    <property type="evidence" value="ECO:0007669"/>
    <property type="project" value="UniProtKB-UniRule"/>
</dbReference>
<keyword evidence="11" id="KW-1185">Reference proteome</keyword>
<dbReference type="GO" id="GO:0008198">
    <property type="term" value="F:ferrous iron binding"/>
    <property type="evidence" value="ECO:0007669"/>
    <property type="project" value="UniProtKB-UniRule"/>
</dbReference>
<keyword evidence="7 9" id="KW-0560">Oxidoreductase</keyword>
<reference evidence="10 11" key="1">
    <citation type="journal article" date="2011" name="Proc. Natl. Acad. Sci. U.S.A.">
        <title>Comparative genomics of xylose-fermenting fungi for enhanced biofuel production.</title>
        <authorList>
            <person name="Wohlbach D.J."/>
            <person name="Kuo A."/>
            <person name="Sato T.K."/>
            <person name="Potts K.M."/>
            <person name="Salamov A.A."/>
            <person name="LaButti K.M."/>
            <person name="Sun H."/>
            <person name="Clum A."/>
            <person name="Pangilinan J.L."/>
            <person name="Lindquist E.A."/>
            <person name="Lucas S."/>
            <person name="Lapidus A."/>
            <person name="Jin M."/>
            <person name="Gunawan C."/>
            <person name="Balan V."/>
            <person name="Dale B.E."/>
            <person name="Jeffries T.W."/>
            <person name="Zinkel R."/>
            <person name="Barry K.W."/>
            <person name="Grigoriev I.V."/>
            <person name="Gasch A.P."/>
        </authorList>
    </citation>
    <scope>NUCLEOTIDE SEQUENCE [LARGE SCALE GENOMIC DNA]</scope>
    <source>
        <strain evidence="11">ATCC 10573 / BCRC 21748 / CBS 615 / JCM 9827 / NBRC 10315 / NRRL Y-1498 / VKM Y-70</strain>
    </source>
</reference>
<dbReference type="HOGENOM" id="CLU_095765_0_0_1"/>
<keyword evidence="6 9" id="KW-0223">Dioxygenase</keyword>
<feature type="binding site" evidence="9">
    <location>
        <position position="54"/>
    </location>
    <ligand>
        <name>substrate</name>
    </ligand>
</feature>
<feature type="binding site" evidence="9">
    <location>
        <position position="161"/>
    </location>
    <ligand>
        <name>a divalent metal cation</name>
        <dbReference type="ChEBI" id="CHEBI:60240"/>
    </ligand>
</feature>
<dbReference type="GeneID" id="18246023"/>
<feature type="binding site" evidence="9">
    <location>
        <position position="96"/>
    </location>
    <ligand>
        <name>substrate</name>
    </ligand>
</feature>
<keyword evidence="8 9" id="KW-0408">Iron</keyword>
<comment type="pathway">
    <text evidence="9">Cofactor biosynthesis; NAD(+) biosynthesis; quinolinate from L-kynurenine: step 3/3.</text>
</comment>
<dbReference type="InterPro" id="IPR010329">
    <property type="entry name" value="3hydroanth_dOase"/>
</dbReference>
<dbReference type="Gene3D" id="2.60.120.10">
    <property type="entry name" value="Jelly Rolls"/>
    <property type="match status" value="1"/>
</dbReference>